<name>A0A540L9Z7_MALBA</name>
<protein>
    <submittedName>
        <fullName evidence="1">Uncharacterized protein</fullName>
    </submittedName>
</protein>
<accession>A0A540L9Z7</accession>
<organism evidence="1 2">
    <name type="scientific">Malus baccata</name>
    <name type="common">Siberian crab apple</name>
    <name type="synonym">Pyrus baccata</name>
    <dbReference type="NCBI Taxonomy" id="106549"/>
    <lineage>
        <taxon>Eukaryota</taxon>
        <taxon>Viridiplantae</taxon>
        <taxon>Streptophyta</taxon>
        <taxon>Embryophyta</taxon>
        <taxon>Tracheophyta</taxon>
        <taxon>Spermatophyta</taxon>
        <taxon>Magnoliopsida</taxon>
        <taxon>eudicotyledons</taxon>
        <taxon>Gunneridae</taxon>
        <taxon>Pentapetalae</taxon>
        <taxon>rosids</taxon>
        <taxon>fabids</taxon>
        <taxon>Rosales</taxon>
        <taxon>Rosaceae</taxon>
        <taxon>Amygdaloideae</taxon>
        <taxon>Maleae</taxon>
        <taxon>Malus</taxon>
    </lineage>
</organism>
<dbReference type="Proteomes" id="UP000315295">
    <property type="component" value="Unassembled WGS sequence"/>
</dbReference>
<dbReference type="AlphaFoldDB" id="A0A540L9Z7"/>
<dbReference type="STRING" id="106549.A0A540L9Z7"/>
<comment type="caution">
    <text evidence="1">The sequence shown here is derived from an EMBL/GenBank/DDBJ whole genome shotgun (WGS) entry which is preliminary data.</text>
</comment>
<evidence type="ECO:0000313" key="1">
    <source>
        <dbReference type="EMBL" id="TQD83314.1"/>
    </source>
</evidence>
<gene>
    <name evidence="1" type="ORF">C1H46_031101</name>
</gene>
<proteinExistence type="predicted"/>
<sequence>MQSGGRGDGDEIVVLKMAQQGIPIMLRAQSSHPLEPLSAAKISMAVATVRAARATHELDFRPYLDSNSAGVALYLGSPRTKAPLSFTM</sequence>
<evidence type="ECO:0000313" key="2">
    <source>
        <dbReference type="Proteomes" id="UP000315295"/>
    </source>
</evidence>
<keyword evidence="2" id="KW-1185">Reference proteome</keyword>
<reference evidence="1 2" key="1">
    <citation type="journal article" date="2019" name="G3 (Bethesda)">
        <title>Sequencing of a Wild Apple (Malus baccata) Genome Unravels the Differences Between Cultivated and Wild Apple Species Regarding Disease Resistance and Cold Tolerance.</title>
        <authorList>
            <person name="Chen X."/>
        </authorList>
    </citation>
    <scope>NUCLEOTIDE SEQUENCE [LARGE SCALE GENOMIC DNA]</scope>
    <source>
        <strain evidence="2">cv. Shandingzi</strain>
        <tissue evidence="1">Leaves</tissue>
    </source>
</reference>
<dbReference type="EMBL" id="VIEB01000682">
    <property type="protein sequence ID" value="TQD83314.1"/>
    <property type="molecule type" value="Genomic_DNA"/>
</dbReference>
<dbReference type="Gene3D" id="3.10.450.40">
    <property type="match status" value="1"/>
</dbReference>